<feature type="transmembrane region" description="Helical" evidence="1">
    <location>
        <begin position="46"/>
        <end position="66"/>
    </location>
</feature>
<evidence type="ECO:0000313" key="2">
    <source>
        <dbReference type="EMBL" id="CBI22405.3"/>
    </source>
</evidence>
<evidence type="ECO:0000256" key="1">
    <source>
        <dbReference type="SAM" id="Phobius"/>
    </source>
</evidence>
<dbReference type="EMBL" id="FN595241">
    <property type="protein sequence ID" value="CBI22405.3"/>
    <property type="molecule type" value="Genomic_DNA"/>
</dbReference>
<proteinExistence type="predicted"/>
<reference evidence="3" key="1">
    <citation type="journal article" date="2007" name="Nature">
        <title>The grapevine genome sequence suggests ancestral hexaploidization in major angiosperm phyla.</title>
        <authorList>
            <consortium name="The French-Italian Public Consortium for Grapevine Genome Characterization."/>
            <person name="Jaillon O."/>
            <person name="Aury J.-M."/>
            <person name="Noel B."/>
            <person name="Policriti A."/>
            <person name="Clepet C."/>
            <person name="Casagrande A."/>
            <person name="Choisne N."/>
            <person name="Aubourg S."/>
            <person name="Vitulo N."/>
            <person name="Jubin C."/>
            <person name="Vezzi A."/>
            <person name="Legeai F."/>
            <person name="Hugueney P."/>
            <person name="Dasilva C."/>
            <person name="Horner D."/>
            <person name="Mica E."/>
            <person name="Jublot D."/>
            <person name="Poulain J."/>
            <person name="Bruyere C."/>
            <person name="Billault A."/>
            <person name="Segurens B."/>
            <person name="Gouyvenoux M."/>
            <person name="Ugarte E."/>
            <person name="Cattonaro F."/>
            <person name="Anthouard V."/>
            <person name="Vico V."/>
            <person name="Del Fabbro C."/>
            <person name="Alaux M."/>
            <person name="Di Gaspero G."/>
            <person name="Dumas V."/>
            <person name="Felice N."/>
            <person name="Paillard S."/>
            <person name="Juman I."/>
            <person name="Moroldo M."/>
            <person name="Scalabrin S."/>
            <person name="Canaguier A."/>
            <person name="Le Clainche I."/>
            <person name="Malacrida G."/>
            <person name="Durand E."/>
            <person name="Pesole G."/>
            <person name="Laucou V."/>
            <person name="Chatelet P."/>
            <person name="Merdinoglu D."/>
            <person name="Delledonne M."/>
            <person name="Pezzotti M."/>
            <person name="Lecharny A."/>
            <person name="Scarpelli C."/>
            <person name="Artiguenave F."/>
            <person name="Pe M.E."/>
            <person name="Valle G."/>
            <person name="Morgante M."/>
            <person name="Caboche M."/>
            <person name="Adam-Blondon A.-F."/>
            <person name="Weissenbach J."/>
            <person name="Quetier F."/>
            <person name="Wincker P."/>
        </authorList>
    </citation>
    <scope>NUCLEOTIDE SEQUENCE [LARGE SCALE GENOMIC DNA]</scope>
    <source>
        <strain evidence="3">cv. Pinot noir / PN40024</strain>
    </source>
</reference>
<dbReference type="PaxDb" id="29760-VIT_14s0036g00230.t01"/>
<accession>E0CUE7</accession>
<feature type="transmembrane region" description="Helical" evidence="1">
    <location>
        <begin position="20"/>
        <end position="39"/>
    </location>
</feature>
<dbReference type="Proteomes" id="UP000009183">
    <property type="component" value="Chromosome 14"/>
</dbReference>
<gene>
    <name evidence="2" type="ordered locus">VIT_14s0036g00230</name>
</gene>
<keyword evidence="1" id="KW-0812">Transmembrane</keyword>
<keyword evidence="1" id="KW-0472">Membrane</keyword>
<sequence>MVSYFIPSTILVILANLESYWWFLCLLNFNYIEIVSILLTDLPDQLQLFSLMNVSIPFFFASSPIASSPTNYKQ</sequence>
<name>E0CUE7_VITVI</name>
<evidence type="ECO:0000313" key="3">
    <source>
        <dbReference type="Proteomes" id="UP000009183"/>
    </source>
</evidence>
<protein>
    <submittedName>
        <fullName evidence="2">Uncharacterized protein</fullName>
    </submittedName>
</protein>
<keyword evidence="3" id="KW-1185">Reference proteome</keyword>
<keyword evidence="1" id="KW-1133">Transmembrane helix</keyword>
<organism evidence="2 3">
    <name type="scientific">Vitis vinifera</name>
    <name type="common">Grape</name>
    <dbReference type="NCBI Taxonomy" id="29760"/>
    <lineage>
        <taxon>Eukaryota</taxon>
        <taxon>Viridiplantae</taxon>
        <taxon>Streptophyta</taxon>
        <taxon>Embryophyta</taxon>
        <taxon>Tracheophyta</taxon>
        <taxon>Spermatophyta</taxon>
        <taxon>Magnoliopsida</taxon>
        <taxon>eudicotyledons</taxon>
        <taxon>Gunneridae</taxon>
        <taxon>Pentapetalae</taxon>
        <taxon>rosids</taxon>
        <taxon>Vitales</taxon>
        <taxon>Vitaceae</taxon>
        <taxon>Viteae</taxon>
        <taxon>Vitis</taxon>
    </lineage>
</organism>
<dbReference type="AlphaFoldDB" id="E0CUE7"/>
<dbReference type="InParanoid" id="E0CUE7"/>
<dbReference type="HOGENOM" id="CLU_2692828_0_0_1"/>